<organism evidence="2 3">
    <name type="scientific">Panagrellus redivivus</name>
    <name type="common">Microworm</name>
    <dbReference type="NCBI Taxonomy" id="6233"/>
    <lineage>
        <taxon>Eukaryota</taxon>
        <taxon>Metazoa</taxon>
        <taxon>Ecdysozoa</taxon>
        <taxon>Nematoda</taxon>
        <taxon>Chromadorea</taxon>
        <taxon>Rhabditida</taxon>
        <taxon>Tylenchina</taxon>
        <taxon>Panagrolaimomorpha</taxon>
        <taxon>Panagrolaimoidea</taxon>
        <taxon>Panagrolaimidae</taxon>
        <taxon>Panagrellus</taxon>
    </lineage>
</organism>
<accession>A0A7E4UY72</accession>
<feature type="compositionally biased region" description="Basic residues" evidence="1">
    <location>
        <begin position="71"/>
        <end position="80"/>
    </location>
</feature>
<dbReference type="AlphaFoldDB" id="A0A7E4UY72"/>
<protein>
    <submittedName>
        <fullName evidence="3">ULP_PROTEASE domain-containing protein</fullName>
    </submittedName>
</protein>
<reference evidence="3" key="2">
    <citation type="submission" date="2020-10" db="UniProtKB">
        <authorList>
            <consortium name="WormBaseParasite"/>
        </authorList>
    </citation>
    <scope>IDENTIFICATION</scope>
</reference>
<dbReference type="Proteomes" id="UP000492821">
    <property type="component" value="Unassembled WGS sequence"/>
</dbReference>
<feature type="compositionally biased region" description="Polar residues" evidence="1">
    <location>
        <begin position="273"/>
        <end position="294"/>
    </location>
</feature>
<feature type="compositionally biased region" description="Polar residues" evidence="1">
    <location>
        <begin position="315"/>
        <end position="327"/>
    </location>
</feature>
<sequence>MAPRRKAAGNRQTADQPEWLKQQLCVVRQYRTAQKQMLEAMRAERIANAKPKKVRRKPKKRLHSTDPAMIRRSKRPRQTSKRVGSPFVAPNYRRMRNAVKVEEAGSQNMDIVKQESDVRPSSGMQIRQKSAISVNLDNATSVSNNMENAEERRQTQRQVGTSLRRSRRQQQPQTPFGDLALRPRRKRKTPCHAGTIENAATPLGSILAHLHIEKALTSVRKDSGTQTSHEKFQQVDAATNCTPPPSNHAIVTTHDASSQTDTNNRHSDDVQITKESGTQTEADITKTKNSTEFATQTHHHPPTTPQQSLIHAPSNLPNEAPLSSTANDHSETETRTEAEATHVTPIQHVEPVQKDAENYGTVTTPVLNLVDETRIIRFTKCTTATPELRIQSKDNATLEHVYSLKICPWSSVAYHCCLECDCSGNHIAFVTLDVTDRDSGKFRILEGGKHGACAQPIQPGLPYQTVRVFENRLFAKADSAFFSGDRAKLIIFRPGGNIYFSLQHSFATYNRYVAKCVCAAPAVVTRSAVWVNYGHVAECPIRRQIENADNNGDIAKNTVLPLKKTIGGKPKGLRVIRPKRSSTVRRHLSATIDEVIESVIHPPAKTTDRAPSVETIEVRQPEARTTMAPADFEQDPITMADINSFDFSPLGSNLSIASSFGDSGIESIGQFSHRASFDSNGTAQPFRRASDPEVGSIGPDVINPMDWLKHRLSLPLEHLTLSSTF</sequence>
<feature type="region of interest" description="Disordered" evidence="1">
    <location>
        <begin position="676"/>
        <end position="697"/>
    </location>
</feature>
<reference evidence="2" key="1">
    <citation type="journal article" date="2013" name="Genetics">
        <title>The draft genome and transcriptome of Panagrellus redivivus are shaped by the harsh demands of a free-living lifestyle.</title>
        <authorList>
            <person name="Srinivasan J."/>
            <person name="Dillman A.R."/>
            <person name="Macchietto M.G."/>
            <person name="Heikkinen L."/>
            <person name="Lakso M."/>
            <person name="Fracchia K.M."/>
            <person name="Antoshechkin I."/>
            <person name="Mortazavi A."/>
            <person name="Wong G."/>
            <person name="Sternberg P.W."/>
        </authorList>
    </citation>
    <scope>NUCLEOTIDE SEQUENCE [LARGE SCALE GENOMIC DNA]</scope>
    <source>
        <strain evidence="2">MT8872</strain>
    </source>
</reference>
<keyword evidence="2" id="KW-1185">Reference proteome</keyword>
<evidence type="ECO:0000313" key="2">
    <source>
        <dbReference type="Proteomes" id="UP000492821"/>
    </source>
</evidence>
<feature type="region of interest" description="Disordered" evidence="1">
    <location>
        <begin position="254"/>
        <end position="340"/>
    </location>
</feature>
<evidence type="ECO:0000313" key="3">
    <source>
        <dbReference type="WBParaSite" id="Pan_g13989.t1"/>
    </source>
</evidence>
<feature type="region of interest" description="Disordered" evidence="1">
    <location>
        <begin position="47"/>
        <end position="90"/>
    </location>
</feature>
<feature type="compositionally biased region" description="Polar residues" evidence="1">
    <location>
        <begin position="136"/>
        <end position="147"/>
    </location>
</feature>
<proteinExistence type="predicted"/>
<feature type="compositionally biased region" description="Basic and acidic residues" evidence="1">
    <location>
        <begin position="328"/>
        <end position="340"/>
    </location>
</feature>
<feature type="region of interest" description="Disordered" evidence="1">
    <location>
        <begin position="136"/>
        <end position="187"/>
    </location>
</feature>
<evidence type="ECO:0000256" key="1">
    <source>
        <dbReference type="SAM" id="MobiDB-lite"/>
    </source>
</evidence>
<feature type="compositionally biased region" description="Basic and acidic residues" evidence="1">
    <location>
        <begin position="263"/>
        <end position="272"/>
    </location>
</feature>
<name>A0A7E4UY72_PANRE</name>
<feature type="compositionally biased region" description="Basic residues" evidence="1">
    <location>
        <begin position="50"/>
        <end position="62"/>
    </location>
</feature>
<dbReference type="WBParaSite" id="Pan_g13989.t1">
    <property type="protein sequence ID" value="Pan_g13989.t1"/>
    <property type="gene ID" value="Pan_g13989"/>
</dbReference>